<comment type="caution">
    <text evidence="6">The sequence shown here is derived from an EMBL/GenBank/DDBJ whole genome shotgun (WGS) entry which is preliminary data.</text>
</comment>
<dbReference type="Proteomes" id="UP000189177">
    <property type="component" value="Unassembled WGS sequence"/>
</dbReference>
<feature type="domain" description="Type III secretion system flagellar brake protein YcgR PilZN" evidence="5">
    <location>
        <begin position="6"/>
        <end position="110"/>
    </location>
</feature>
<protein>
    <recommendedName>
        <fullName evidence="8">Flagellar brake protein</fullName>
    </recommendedName>
</protein>
<dbReference type="Pfam" id="PF07238">
    <property type="entry name" value="PilZ"/>
    <property type="match status" value="1"/>
</dbReference>
<feature type="domain" description="PilZ" evidence="4">
    <location>
        <begin position="114"/>
        <end position="221"/>
    </location>
</feature>
<accession>A0A1V3A288</accession>
<dbReference type="InterPro" id="IPR009926">
    <property type="entry name" value="T3SS_YcgR_PilZN"/>
</dbReference>
<gene>
    <name evidence="6" type="ORF">B1A74_00650</name>
</gene>
<keyword evidence="7" id="KW-1185">Reference proteome</keyword>
<dbReference type="Gene3D" id="2.40.10.220">
    <property type="entry name" value="predicted glycosyltransferase like domains"/>
    <property type="match status" value="1"/>
</dbReference>
<dbReference type="OrthoDB" id="5792836at2"/>
<evidence type="ECO:0000313" key="6">
    <source>
        <dbReference type="EMBL" id="OOC11508.1"/>
    </source>
</evidence>
<evidence type="ECO:0000313" key="7">
    <source>
        <dbReference type="Proteomes" id="UP000189177"/>
    </source>
</evidence>
<keyword evidence="1" id="KW-0973">c-di-GMP</keyword>
<dbReference type="STRING" id="252474.B1A74_00650"/>
<dbReference type="InterPro" id="IPR012349">
    <property type="entry name" value="Split_barrel_FMN-bd"/>
</dbReference>
<name>A0A1V3A288_9GAMM</name>
<evidence type="ECO:0000256" key="3">
    <source>
        <dbReference type="ARBA" id="ARBA00023143"/>
    </source>
</evidence>
<evidence type="ECO:0000259" key="4">
    <source>
        <dbReference type="Pfam" id="PF07238"/>
    </source>
</evidence>
<evidence type="ECO:0000256" key="2">
    <source>
        <dbReference type="ARBA" id="ARBA00022741"/>
    </source>
</evidence>
<reference evidence="6 7" key="1">
    <citation type="submission" date="2017-02" db="EMBL/GenBank/DDBJ databases">
        <title>Genomic diversity within the haloalkaliphilic genus Thioalkalivibrio.</title>
        <authorList>
            <person name="Ahn A.-C."/>
            <person name="Meier-Kolthoff J."/>
            <person name="Overmars L."/>
            <person name="Richter M."/>
            <person name="Woyke T."/>
            <person name="Sorokin D.Y."/>
            <person name="Muyzer G."/>
        </authorList>
    </citation>
    <scope>NUCLEOTIDE SEQUENCE [LARGE SCALE GENOMIC DNA]</scope>
    <source>
        <strain evidence="6 7">HL17</strain>
    </source>
</reference>
<organism evidence="6 7">
    <name type="scientific">Thioalkalivibrio halophilus</name>
    <dbReference type="NCBI Taxonomy" id="252474"/>
    <lineage>
        <taxon>Bacteria</taxon>
        <taxon>Pseudomonadati</taxon>
        <taxon>Pseudomonadota</taxon>
        <taxon>Gammaproteobacteria</taxon>
        <taxon>Chromatiales</taxon>
        <taxon>Ectothiorhodospiraceae</taxon>
        <taxon>Thioalkalivibrio</taxon>
    </lineage>
</organism>
<dbReference type="RefSeq" id="WP_077243475.1">
    <property type="nucleotide sequence ID" value="NZ_MUZR01000002.1"/>
</dbReference>
<dbReference type="Gene3D" id="2.30.110.10">
    <property type="entry name" value="Electron Transport, Fmn-binding Protein, Chain A"/>
    <property type="match status" value="1"/>
</dbReference>
<sequence>MDDNDYTVDTPERIGQILRDLDHGLTLVSIRLEESGPLHTSALIRLDADARRLYLDQLQPPSLHQRIRPGQPLRVFATLRGVAVRFTTEVRQIVSESPGDLYECPYPAELQYLQRRETFRVHIPLSNRPTLQIQGEMHEEPIEGSVVDLSAEGMCVELPNEVLQDIPYGSRLEFTNLMLPDVQERVSGAARLANSRPSTRKGHSYAGCAIIEMSARLERAINVALLFYQREERRRAMN</sequence>
<dbReference type="Pfam" id="PF07317">
    <property type="entry name" value="PilZN"/>
    <property type="match status" value="1"/>
</dbReference>
<evidence type="ECO:0000256" key="1">
    <source>
        <dbReference type="ARBA" id="ARBA00022636"/>
    </source>
</evidence>
<dbReference type="EMBL" id="MUZR01000002">
    <property type="protein sequence ID" value="OOC11508.1"/>
    <property type="molecule type" value="Genomic_DNA"/>
</dbReference>
<dbReference type="AlphaFoldDB" id="A0A1V3A288"/>
<proteinExistence type="predicted"/>
<evidence type="ECO:0008006" key="8">
    <source>
        <dbReference type="Google" id="ProtNLM"/>
    </source>
</evidence>
<dbReference type="InterPro" id="IPR009875">
    <property type="entry name" value="PilZ_domain"/>
</dbReference>
<evidence type="ECO:0000259" key="5">
    <source>
        <dbReference type="Pfam" id="PF07317"/>
    </source>
</evidence>
<keyword evidence="2" id="KW-0547">Nucleotide-binding</keyword>
<dbReference type="GO" id="GO:0035438">
    <property type="term" value="F:cyclic-di-GMP binding"/>
    <property type="evidence" value="ECO:0007669"/>
    <property type="project" value="InterPro"/>
</dbReference>
<keyword evidence="3" id="KW-0975">Bacterial flagellum</keyword>